<feature type="repeat" description="WD" evidence="7">
    <location>
        <begin position="453"/>
        <end position="494"/>
    </location>
</feature>
<dbReference type="PROSITE" id="PS00678">
    <property type="entry name" value="WD_REPEATS_1"/>
    <property type="match status" value="3"/>
</dbReference>
<evidence type="ECO:0000256" key="4">
    <source>
        <dbReference type="ARBA" id="ARBA00023015"/>
    </source>
</evidence>
<evidence type="ECO:0000256" key="1">
    <source>
        <dbReference type="ARBA" id="ARBA00004123"/>
    </source>
</evidence>
<evidence type="ECO:0000256" key="3">
    <source>
        <dbReference type="ARBA" id="ARBA00022737"/>
    </source>
</evidence>
<feature type="repeat" description="WD" evidence="7">
    <location>
        <begin position="360"/>
        <end position="401"/>
    </location>
</feature>
<keyword evidence="3" id="KW-0677">Repeat</keyword>
<feature type="region of interest" description="Disordered" evidence="8">
    <location>
        <begin position="186"/>
        <end position="246"/>
    </location>
</feature>
<dbReference type="STRING" id="296587.C1FJI2"/>
<dbReference type="Pfam" id="PF08513">
    <property type="entry name" value="LisH"/>
    <property type="match status" value="1"/>
</dbReference>
<evidence type="ECO:0000256" key="8">
    <source>
        <dbReference type="SAM" id="MobiDB-lite"/>
    </source>
</evidence>
<dbReference type="FunCoup" id="C1FJI2">
    <property type="interactions" value="1414"/>
</dbReference>
<dbReference type="InterPro" id="IPR019775">
    <property type="entry name" value="WD40_repeat_CS"/>
</dbReference>
<gene>
    <name evidence="9" type="ORF">MICPUN_103376</name>
</gene>
<reference evidence="9 10" key="1">
    <citation type="journal article" date="2009" name="Science">
        <title>Green evolution and dynamic adaptations revealed by genomes of the marine picoeukaryotes Micromonas.</title>
        <authorList>
            <person name="Worden A.Z."/>
            <person name="Lee J.H."/>
            <person name="Mock T."/>
            <person name="Rouze P."/>
            <person name="Simmons M.P."/>
            <person name="Aerts A.L."/>
            <person name="Allen A.E."/>
            <person name="Cuvelier M.L."/>
            <person name="Derelle E."/>
            <person name="Everett M.V."/>
            <person name="Foulon E."/>
            <person name="Grimwood J."/>
            <person name="Gundlach H."/>
            <person name="Henrissat B."/>
            <person name="Napoli C."/>
            <person name="McDonald S.M."/>
            <person name="Parker M.S."/>
            <person name="Rombauts S."/>
            <person name="Salamov A."/>
            <person name="Von Dassow P."/>
            <person name="Badger J.H."/>
            <person name="Coutinho P.M."/>
            <person name="Demir E."/>
            <person name="Dubchak I."/>
            <person name="Gentemann C."/>
            <person name="Eikrem W."/>
            <person name="Gready J.E."/>
            <person name="John U."/>
            <person name="Lanier W."/>
            <person name="Lindquist E.A."/>
            <person name="Lucas S."/>
            <person name="Mayer K.F."/>
            <person name="Moreau H."/>
            <person name="Not F."/>
            <person name="Otillar R."/>
            <person name="Panaud O."/>
            <person name="Pangilinan J."/>
            <person name="Paulsen I."/>
            <person name="Piegu B."/>
            <person name="Poliakov A."/>
            <person name="Robbens S."/>
            <person name="Schmutz J."/>
            <person name="Toulza E."/>
            <person name="Wyss T."/>
            <person name="Zelensky A."/>
            <person name="Zhou K."/>
            <person name="Armbrust E.V."/>
            <person name="Bhattacharya D."/>
            <person name="Goodenough U.W."/>
            <person name="Van de Peer Y."/>
            <person name="Grigoriev I.V."/>
        </authorList>
    </citation>
    <scope>NUCLEOTIDE SEQUENCE [LARGE SCALE GENOMIC DNA]</scope>
    <source>
        <strain evidence="10">RCC299 / NOUM17</strain>
    </source>
</reference>
<dbReference type="SUPFAM" id="SSF50978">
    <property type="entry name" value="WD40 repeat-like"/>
    <property type="match status" value="2"/>
</dbReference>
<feature type="compositionally biased region" description="Basic and acidic residues" evidence="8">
    <location>
        <begin position="226"/>
        <end position="241"/>
    </location>
</feature>
<dbReference type="GeneID" id="8248231"/>
<dbReference type="PRINTS" id="PR00320">
    <property type="entry name" value="GPROTEINBRPT"/>
</dbReference>
<dbReference type="PANTHER" id="PTHR22846:SF2">
    <property type="entry name" value="F-BOX-LIKE_WD REPEAT-CONTAINING PROTEIN EBI"/>
    <property type="match status" value="1"/>
</dbReference>
<dbReference type="PROSITE" id="PS50896">
    <property type="entry name" value="LISH"/>
    <property type="match status" value="1"/>
</dbReference>
<keyword evidence="5" id="KW-0804">Transcription</keyword>
<protein>
    <submittedName>
        <fullName evidence="9">Uncharacterized protein</fullName>
    </submittedName>
</protein>
<dbReference type="InterPro" id="IPR001680">
    <property type="entry name" value="WD40_rpt"/>
</dbReference>
<dbReference type="OrthoDB" id="1367865at2759"/>
<accession>C1FJI2</accession>
<feature type="repeat" description="WD" evidence="7">
    <location>
        <begin position="402"/>
        <end position="452"/>
    </location>
</feature>
<dbReference type="InParanoid" id="C1FJI2"/>
<evidence type="ECO:0000256" key="2">
    <source>
        <dbReference type="ARBA" id="ARBA00022574"/>
    </source>
</evidence>
<dbReference type="Proteomes" id="UP000002009">
    <property type="component" value="Chromosome 12"/>
</dbReference>
<dbReference type="AlphaFoldDB" id="C1FJI2"/>
<dbReference type="GO" id="GO:0006357">
    <property type="term" value="P:regulation of transcription by RNA polymerase II"/>
    <property type="evidence" value="ECO:0007669"/>
    <property type="project" value="TreeGrafter"/>
</dbReference>
<dbReference type="InterPro" id="IPR045183">
    <property type="entry name" value="Ebi-like"/>
</dbReference>
<organism evidence="9 10">
    <name type="scientific">Micromonas commoda (strain RCC299 / NOUM17 / CCMP2709)</name>
    <name type="common">Picoplanktonic green alga</name>
    <dbReference type="NCBI Taxonomy" id="296587"/>
    <lineage>
        <taxon>Eukaryota</taxon>
        <taxon>Viridiplantae</taxon>
        <taxon>Chlorophyta</taxon>
        <taxon>Mamiellophyceae</taxon>
        <taxon>Mamiellales</taxon>
        <taxon>Mamiellaceae</taxon>
        <taxon>Micromonas</taxon>
    </lineage>
</organism>
<dbReference type="InterPro" id="IPR036322">
    <property type="entry name" value="WD40_repeat_dom_sf"/>
</dbReference>
<evidence type="ECO:0000256" key="5">
    <source>
        <dbReference type="ARBA" id="ARBA00023163"/>
    </source>
</evidence>
<dbReference type="InterPro" id="IPR020472">
    <property type="entry name" value="WD40_PAC1"/>
</dbReference>
<proteinExistence type="predicted"/>
<evidence type="ECO:0000313" key="9">
    <source>
        <dbReference type="EMBL" id="ACO70351.1"/>
    </source>
</evidence>
<keyword evidence="6" id="KW-0539">Nucleus</keyword>
<keyword evidence="10" id="KW-1185">Reference proteome</keyword>
<feature type="repeat" description="WD" evidence="7">
    <location>
        <begin position="155"/>
        <end position="188"/>
    </location>
</feature>
<dbReference type="CDD" id="cd00200">
    <property type="entry name" value="WD40"/>
    <property type="match status" value="1"/>
</dbReference>
<feature type="compositionally biased region" description="Basic and acidic residues" evidence="8">
    <location>
        <begin position="97"/>
        <end position="122"/>
    </location>
</feature>
<feature type="region of interest" description="Disordered" evidence="8">
    <location>
        <begin position="97"/>
        <end position="137"/>
    </location>
</feature>
<dbReference type="Gene3D" id="1.20.960.30">
    <property type="match status" value="1"/>
</dbReference>
<dbReference type="InterPro" id="IPR015943">
    <property type="entry name" value="WD40/YVTN_repeat-like_dom_sf"/>
</dbReference>
<sequence length="529" mass="58114">MSISSDEVNYLVYRYLQESGFTHAAYTFGYESYIQKTSIAGTDLPPGALISFIQKGLQYLELEANLNEDGTDVDGNFSMLNSSDLLSKPVEELKNIVKEKRKSGSDKDREQEKRVKREKPDAETANGGSTPMDDAEMDDADVGAEAIDDEDVTRLEGHKGEVFICAWSPATSQLASGSGDATARVWSVPAGPSGRRAQGSLKEPTVLVHSPVDGGDGDGDGDGDDDKERGFESKDRNKNSKDVTTLDWNGEGSMLATGSYDGSARIWDAEGNLVNTLSKHKGPIFSLKWNKKGDYLLSGSVDKTAIVWDAKTGEAKQQFDFHTAPTLDVDWRNNVSFATSSMDHMIYVCKLGESKPIKAFKGHTDEVNAIKWDPTGTLLASCSDDYSAKIWSLKQDECVHELKEHTKEIYTIKWSPTGPGTNNPDMPLILASASYDATIKLWDAEEGKCVHTLRRHTEPVYSVAFSPDGKYLASGSFDNRLLIWDVRKGELVKTYKGDGGIFEVCWNKDGTKVAAAYSNNRVTVLDFKP</sequence>
<dbReference type="OMA" id="KWNKCGN"/>
<evidence type="ECO:0000256" key="6">
    <source>
        <dbReference type="ARBA" id="ARBA00023242"/>
    </source>
</evidence>
<dbReference type="Gene3D" id="2.130.10.10">
    <property type="entry name" value="YVTN repeat-like/Quinoprotein amine dehydrogenase"/>
    <property type="match status" value="1"/>
</dbReference>
<dbReference type="Pfam" id="PF00400">
    <property type="entry name" value="WD40"/>
    <property type="match status" value="6"/>
</dbReference>
<dbReference type="SMART" id="SM00667">
    <property type="entry name" value="LisH"/>
    <property type="match status" value="1"/>
</dbReference>
<dbReference type="KEGG" id="mis:MICPUN_103376"/>
<dbReference type="SMART" id="SM00320">
    <property type="entry name" value="WD40"/>
    <property type="match status" value="8"/>
</dbReference>
<dbReference type="PROSITE" id="PS50082">
    <property type="entry name" value="WD_REPEATS_2"/>
    <property type="match status" value="6"/>
</dbReference>
<dbReference type="EMBL" id="CP001577">
    <property type="protein sequence ID" value="ACO70351.1"/>
    <property type="molecule type" value="Genomic_DNA"/>
</dbReference>
<feature type="repeat" description="WD" evidence="7">
    <location>
        <begin position="236"/>
        <end position="268"/>
    </location>
</feature>
<dbReference type="FunFam" id="2.130.10.10:FF:000218">
    <property type="entry name" value="WD40 repeat-containing protein HOS15"/>
    <property type="match status" value="1"/>
</dbReference>
<dbReference type="GO" id="GO:0000118">
    <property type="term" value="C:histone deacetylase complex"/>
    <property type="evidence" value="ECO:0007669"/>
    <property type="project" value="TreeGrafter"/>
</dbReference>
<keyword evidence="4" id="KW-0805">Transcription regulation</keyword>
<evidence type="ECO:0000256" key="7">
    <source>
        <dbReference type="PROSITE-ProRule" id="PRU00221"/>
    </source>
</evidence>
<feature type="compositionally biased region" description="Acidic residues" evidence="8">
    <location>
        <begin position="215"/>
        <end position="225"/>
    </location>
</feature>
<dbReference type="GO" id="GO:0003714">
    <property type="term" value="F:transcription corepressor activity"/>
    <property type="evidence" value="ECO:0007669"/>
    <property type="project" value="InterPro"/>
</dbReference>
<dbReference type="RefSeq" id="XP_002509093.1">
    <property type="nucleotide sequence ID" value="XM_002509047.1"/>
</dbReference>
<dbReference type="eggNOG" id="KOG0273">
    <property type="taxonomic scope" value="Eukaryota"/>
</dbReference>
<keyword evidence="2 7" id="KW-0853">WD repeat</keyword>
<dbReference type="PANTHER" id="PTHR22846">
    <property type="entry name" value="WD40 REPEAT PROTEIN"/>
    <property type="match status" value="1"/>
</dbReference>
<comment type="subcellular location">
    <subcellularLocation>
        <location evidence="1">Nucleus</location>
    </subcellularLocation>
</comment>
<dbReference type="PROSITE" id="PS50294">
    <property type="entry name" value="WD_REPEATS_REGION"/>
    <property type="match status" value="6"/>
</dbReference>
<evidence type="ECO:0000313" key="10">
    <source>
        <dbReference type="Proteomes" id="UP000002009"/>
    </source>
</evidence>
<name>C1FJI2_MICCC</name>
<dbReference type="FunFam" id="1.20.960.30:FF:000001">
    <property type="entry name" value="F-box-like/WD repeat-containing protein TBL1XR1"/>
    <property type="match status" value="1"/>
</dbReference>
<feature type="repeat" description="WD" evidence="7">
    <location>
        <begin position="277"/>
        <end position="318"/>
    </location>
</feature>
<dbReference type="InterPro" id="IPR006594">
    <property type="entry name" value="LisH"/>
</dbReference>